<reference evidence="7 8" key="2">
    <citation type="submission" date="2018-11" db="EMBL/GenBank/DDBJ databases">
        <authorList>
            <consortium name="Pathogen Informatics"/>
        </authorList>
    </citation>
    <scope>NUCLEOTIDE SEQUENCE [LARGE SCALE GENOMIC DNA]</scope>
</reference>
<dbReference type="InterPro" id="IPR020846">
    <property type="entry name" value="MFS_dom"/>
</dbReference>
<sequence>MAYVGKFGIAASFAVIYLFSGELYPTVVRALGMGMSSMVAGSGLILAPYVVRLVWFFFFVEQKIILGDYLRILPLIIMGLLAISAGIASLFLPETKGKPIPQTLEEAELFGESQKFYFFTSMHML</sequence>
<dbReference type="EMBL" id="UZAD01003271">
    <property type="protein sequence ID" value="VDN86334.1"/>
    <property type="molecule type" value="Genomic_DNA"/>
</dbReference>
<feature type="transmembrane region" description="Helical" evidence="5">
    <location>
        <begin position="40"/>
        <end position="60"/>
    </location>
</feature>
<dbReference type="GO" id="GO:0016020">
    <property type="term" value="C:membrane"/>
    <property type="evidence" value="ECO:0007669"/>
    <property type="project" value="UniProtKB-SubCell"/>
</dbReference>
<evidence type="ECO:0000256" key="1">
    <source>
        <dbReference type="ARBA" id="ARBA00004141"/>
    </source>
</evidence>
<dbReference type="PANTHER" id="PTHR24064">
    <property type="entry name" value="SOLUTE CARRIER FAMILY 22 MEMBER"/>
    <property type="match status" value="1"/>
</dbReference>
<evidence type="ECO:0000313" key="7">
    <source>
        <dbReference type="EMBL" id="VDN86334.1"/>
    </source>
</evidence>
<gene>
    <name evidence="7" type="ORF">BPAG_LOCUS5148</name>
</gene>
<evidence type="ECO:0000256" key="4">
    <source>
        <dbReference type="ARBA" id="ARBA00023136"/>
    </source>
</evidence>
<evidence type="ECO:0000256" key="2">
    <source>
        <dbReference type="ARBA" id="ARBA00022692"/>
    </source>
</evidence>
<dbReference type="SUPFAM" id="SSF103473">
    <property type="entry name" value="MFS general substrate transporter"/>
    <property type="match status" value="1"/>
</dbReference>
<name>A0A0N4TAE6_BRUPA</name>
<evidence type="ECO:0000256" key="3">
    <source>
        <dbReference type="ARBA" id="ARBA00022989"/>
    </source>
</evidence>
<dbReference type="AlphaFoldDB" id="A0A0N4TAE6"/>
<dbReference type="Gene3D" id="1.20.1250.20">
    <property type="entry name" value="MFS general substrate transporter like domains"/>
    <property type="match status" value="1"/>
</dbReference>
<evidence type="ECO:0000313" key="9">
    <source>
        <dbReference type="WBParaSite" id="BPAG_0000518301-mRNA-1"/>
    </source>
</evidence>
<dbReference type="Proteomes" id="UP000278627">
    <property type="component" value="Unassembled WGS sequence"/>
</dbReference>
<protein>
    <submittedName>
        <fullName evidence="9">MFS domain-containing protein</fullName>
    </submittedName>
</protein>
<evidence type="ECO:0000259" key="6">
    <source>
        <dbReference type="PROSITE" id="PS50850"/>
    </source>
</evidence>
<organism evidence="9">
    <name type="scientific">Brugia pahangi</name>
    <name type="common">Filarial nematode worm</name>
    <dbReference type="NCBI Taxonomy" id="6280"/>
    <lineage>
        <taxon>Eukaryota</taxon>
        <taxon>Metazoa</taxon>
        <taxon>Ecdysozoa</taxon>
        <taxon>Nematoda</taxon>
        <taxon>Chromadorea</taxon>
        <taxon>Rhabditida</taxon>
        <taxon>Spirurina</taxon>
        <taxon>Spiruromorpha</taxon>
        <taxon>Filarioidea</taxon>
        <taxon>Onchocercidae</taxon>
        <taxon>Brugia</taxon>
    </lineage>
</organism>
<dbReference type="STRING" id="6280.A0A0N4TAE6"/>
<dbReference type="GO" id="GO:0022857">
    <property type="term" value="F:transmembrane transporter activity"/>
    <property type="evidence" value="ECO:0007669"/>
    <property type="project" value="InterPro"/>
</dbReference>
<evidence type="ECO:0000313" key="8">
    <source>
        <dbReference type="Proteomes" id="UP000278627"/>
    </source>
</evidence>
<dbReference type="WBParaSite" id="BPAG_0000518301-mRNA-1">
    <property type="protein sequence ID" value="BPAG_0000518301-mRNA-1"/>
    <property type="gene ID" value="BPAG_0000518301"/>
</dbReference>
<keyword evidence="8" id="KW-1185">Reference proteome</keyword>
<keyword evidence="3 5" id="KW-1133">Transmembrane helix</keyword>
<comment type="subcellular location">
    <subcellularLocation>
        <location evidence="1">Membrane</location>
        <topology evidence="1">Multi-pass membrane protein</topology>
    </subcellularLocation>
</comment>
<dbReference type="InterPro" id="IPR036259">
    <property type="entry name" value="MFS_trans_sf"/>
</dbReference>
<proteinExistence type="predicted"/>
<feature type="domain" description="Major facilitator superfamily (MFS) profile" evidence="6">
    <location>
        <begin position="1"/>
        <end position="96"/>
    </location>
</feature>
<feature type="transmembrane region" description="Helical" evidence="5">
    <location>
        <begin position="72"/>
        <end position="92"/>
    </location>
</feature>
<keyword evidence="4 5" id="KW-0472">Membrane</keyword>
<keyword evidence="2 5" id="KW-0812">Transmembrane</keyword>
<dbReference type="PROSITE" id="PS50850">
    <property type="entry name" value="MFS"/>
    <property type="match status" value="1"/>
</dbReference>
<reference evidence="9" key="1">
    <citation type="submission" date="2017-02" db="UniProtKB">
        <authorList>
            <consortium name="WormBaseParasite"/>
        </authorList>
    </citation>
    <scope>IDENTIFICATION</scope>
</reference>
<accession>A0A0N4TAE6</accession>
<evidence type="ECO:0000256" key="5">
    <source>
        <dbReference type="SAM" id="Phobius"/>
    </source>
</evidence>